<dbReference type="OMA" id="GAGWVEQ"/>
<name>A4S442_OSTLU</name>
<dbReference type="KEGG" id="olu:OSTLU_26276"/>
<evidence type="ECO:0000313" key="2">
    <source>
        <dbReference type="EMBL" id="ABO98322.1"/>
    </source>
</evidence>
<feature type="compositionally biased region" description="Low complexity" evidence="1">
    <location>
        <begin position="223"/>
        <end position="233"/>
    </location>
</feature>
<feature type="region of interest" description="Disordered" evidence="1">
    <location>
        <begin position="209"/>
        <end position="244"/>
    </location>
</feature>
<dbReference type="HOGENOM" id="CLU_1153061_0_0_1"/>
<dbReference type="RefSeq" id="XP_001420029.1">
    <property type="nucleotide sequence ID" value="XM_001419992.1"/>
</dbReference>
<feature type="compositionally biased region" description="Basic and acidic residues" evidence="1">
    <location>
        <begin position="209"/>
        <end position="222"/>
    </location>
</feature>
<accession>A4S442</accession>
<dbReference type="GeneID" id="5003929"/>
<dbReference type="Proteomes" id="UP000001568">
    <property type="component" value="Chromosome 10"/>
</dbReference>
<keyword evidence="3" id="KW-1185">Reference proteome</keyword>
<feature type="compositionally biased region" description="Basic and acidic residues" evidence="1">
    <location>
        <begin position="234"/>
        <end position="244"/>
    </location>
</feature>
<gene>
    <name evidence="2" type="ORF">OSTLU_26276</name>
</gene>
<proteinExistence type="predicted"/>
<dbReference type="AlphaFoldDB" id="A4S442"/>
<protein>
    <submittedName>
        <fullName evidence="2">Uncharacterized protein</fullName>
    </submittedName>
</protein>
<sequence length="244" mass="27151">MRSTRWRVDARFATRGRGRARTRLNASAEPARTRAFDPTRAKDLKLLGAKENLLDAIERNDAQRIDAAIDECGALYDGERRSPATSRALRGRWRLVHSKQAANANPFQILFQGAAKNYQTFDEDDGVRNAVELGMLRIEAFATSENAGAVRTNIEIRTVDVSFGGRRLKTFELNPKPGAGRGWVEQRFLDEEVRISVGNKGSVFVHVKDDEGESAKEAKETTDAATTTTSALARVERRADEDED</sequence>
<organism evidence="2 3">
    <name type="scientific">Ostreococcus lucimarinus (strain CCE9901)</name>
    <dbReference type="NCBI Taxonomy" id="436017"/>
    <lineage>
        <taxon>Eukaryota</taxon>
        <taxon>Viridiplantae</taxon>
        <taxon>Chlorophyta</taxon>
        <taxon>Mamiellophyceae</taxon>
        <taxon>Mamiellales</taxon>
        <taxon>Bathycoccaceae</taxon>
        <taxon>Ostreococcus</taxon>
    </lineage>
</organism>
<dbReference type="Gramene" id="ABO98322">
    <property type="protein sequence ID" value="ABO98322"/>
    <property type="gene ID" value="OSTLU_26276"/>
</dbReference>
<dbReference type="OrthoDB" id="348976at2759"/>
<dbReference type="EMBL" id="CP000590">
    <property type="protein sequence ID" value="ABO98322.1"/>
    <property type="molecule type" value="Genomic_DNA"/>
</dbReference>
<reference evidence="2 3" key="1">
    <citation type="journal article" date="2007" name="Proc. Natl. Acad. Sci. U.S.A.">
        <title>The tiny eukaryote Ostreococcus provides genomic insights into the paradox of plankton speciation.</title>
        <authorList>
            <person name="Palenik B."/>
            <person name="Grimwood J."/>
            <person name="Aerts A."/>
            <person name="Rouze P."/>
            <person name="Salamov A."/>
            <person name="Putnam N."/>
            <person name="Dupont C."/>
            <person name="Jorgensen R."/>
            <person name="Derelle E."/>
            <person name="Rombauts S."/>
            <person name="Zhou K."/>
            <person name="Otillar R."/>
            <person name="Merchant S.S."/>
            <person name="Podell S."/>
            <person name="Gaasterland T."/>
            <person name="Napoli C."/>
            <person name="Gendler K."/>
            <person name="Manuell A."/>
            <person name="Tai V."/>
            <person name="Vallon O."/>
            <person name="Piganeau G."/>
            <person name="Jancek S."/>
            <person name="Heijde M."/>
            <person name="Jabbari K."/>
            <person name="Bowler C."/>
            <person name="Lohr M."/>
            <person name="Robbens S."/>
            <person name="Werner G."/>
            <person name="Dubchak I."/>
            <person name="Pazour G.J."/>
            <person name="Ren Q."/>
            <person name="Paulsen I."/>
            <person name="Delwiche C."/>
            <person name="Schmutz J."/>
            <person name="Rokhsar D."/>
            <person name="Van de Peer Y."/>
            <person name="Moreau H."/>
            <person name="Grigoriev I.V."/>
        </authorList>
    </citation>
    <scope>NUCLEOTIDE SEQUENCE [LARGE SCALE GENOMIC DNA]</scope>
    <source>
        <strain evidence="2 3">CCE9901</strain>
    </source>
</reference>
<evidence type="ECO:0000256" key="1">
    <source>
        <dbReference type="SAM" id="MobiDB-lite"/>
    </source>
</evidence>
<evidence type="ECO:0000313" key="3">
    <source>
        <dbReference type="Proteomes" id="UP000001568"/>
    </source>
</evidence>